<dbReference type="EMBL" id="CP001823">
    <property type="protein sequence ID" value="ACZ38226.1"/>
    <property type="molecule type" value="Genomic_DNA"/>
</dbReference>
<evidence type="ECO:0000313" key="10">
    <source>
        <dbReference type="Proteomes" id="UP000002027"/>
    </source>
</evidence>
<proteinExistence type="inferred from homology"/>
<evidence type="ECO:0000259" key="7">
    <source>
        <dbReference type="Pfam" id="PF02601"/>
    </source>
</evidence>
<comment type="subunit">
    <text evidence="5">Heterooligomer composed of large and small subunits.</text>
</comment>
<accession>D1C1V9</accession>
<comment type="similarity">
    <text evidence="5 6">Belongs to the XseA family.</text>
</comment>
<dbReference type="RefSeq" id="WP_012871273.1">
    <property type="nucleotide sequence ID" value="NC_013523.1"/>
</dbReference>
<feature type="domain" description="Exonuclease VII large subunit C-terminal" evidence="7">
    <location>
        <begin position="122"/>
        <end position="341"/>
    </location>
</feature>
<dbReference type="InterPro" id="IPR025824">
    <property type="entry name" value="OB-fold_nuc-bd_dom"/>
</dbReference>
<dbReference type="Pfam" id="PF13742">
    <property type="entry name" value="tRNA_anti_2"/>
    <property type="match status" value="1"/>
</dbReference>
<dbReference type="InParanoid" id="D1C1V9"/>
<dbReference type="HAMAP" id="MF_00378">
    <property type="entry name" value="Exonuc_7_L"/>
    <property type="match status" value="1"/>
</dbReference>
<feature type="domain" description="OB-fold nucleic acid binding" evidence="8">
    <location>
        <begin position="5"/>
        <end position="98"/>
    </location>
</feature>
<keyword evidence="10" id="KW-1185">Reference proteome</keyword>
<dbReference type="EC" id="3.1.11.6" evidence="5"/>
<dbReference type="STRING" id="479434.Sthe_0789"/>
<dbReference type="NCBIfam" id="TIGR00237">
    <property type="entry name" value="xseA"/>
    <property type="match status" value="1"/>
</dbReference>
<evidence type="ECO:0000256" key="6">
    <source>
        <dbReference type="RuleBase" id="RU004355"/>
    </source>
</evidence>
<keyword evidence="2 5" id="KW-0540">Nuclease</keyword>
<comment type="subcellular location">
    <subcellularLocation>
        <location evidence="5 6">Cytoplasm</location>
    </subcellularLocation>
</comment>
<evidence type="ECO:0000259" key="8">
    <source>
        <dbReference type="Pfam" id="PF13742"/>
    </source>
</evidence>
<dbReference type="CDD" id="cd04489">
    <property type="entry name" value="ExoVII_LU_OBF"/>
    <property type="match status" value="1"/>
</dbReference>
<comment type="catalytic activity">
    <reaction evidence="5 6">
        <text>Exonucleolytic cleavage in either 5'- to 3'- or 3'- to 5'-direction to yield nucleoside 5'-phosphates.</text>
        <dbReference type="EC" id="3.1.11.6"/>
    </reaction>
</comment>
<dbReference type="Proteomes" id="UP000002027">
    <property type="component" value="Chromosome 1"/>
</dbReference>
<reference evidence="10" key="1">
    <citation type="submission" date="2009-11" db="EMBL/GenBank/DDBJ databases">
        <title>The complete chromosome 1 of Sphaerobacter thermophilus DSM 20745.</title>
        <authorList>
            <person name="Lucas S."/>
            <person name="Copeland A."/>
            <person name="Lapidus A."/>
            <person name="Glavina del Rio T."/>
            <person name="Dalin E."/>
            <person name="Tice H."/>
            <person name="Bruce D."/>
            <person name="Goodwin L."/>
            <person name="Pitluck S."/>
            <person name="Kyrpides N."/>
            <person name="Mavromatis K."/>
            <person name="Ivanova N."/>
            <person name="Mikhailova N."/>
            <person name="LaButti K.M."/>
            <person name="Clum A."/>
            <person name="Sun H.I."/>
            <person name="Brettin T."/>
            <person name="Detter J.C."/>
            <person name="Han C."/>
            <person name="Larimer F."/>
            <person name="Land M."/>
            <person name="Hauser L."/>
            <person name="Markowitz V."/>
            <person name="Cheng J.F."/>
            <person name="Hugenholtz P."/>
            <person name="Woyke T."/>
            <person name="Wu D."/>
            <person name="Steenblock K."/>
            <person name="Schneider S."/>
            <person name="Pukall R."/>
            <person name="Goeker M."/>
            <person name="Klenk H.P."/>
            <person name="Eisen J.A."/>
        </authorList>
    </citation>
    <scope>NUCLEOTIDE SEQUENCE [LARGE SCALE GENOMIC DNA]</scope>
    <source>
        <strain evidence="10">ATCC 49802 / DSM 20745 / S 6022</strain>
    </source>
</reference>
<evidence type="ECO:0000256" key="2">
    <source>
        <dbReference type="ARBA" id="ARBA00022722"/>
    </source>
</evidence>
<dbReference type="OrthoDB" id="9802795at2"/>
<keyword evidence="4 5" id="KW-0269">Exonuclease</keyword>
<dbReference type="Pfam" id="PF02601">
    <property type="entry name" value="Exonuc_VII_L"/>
    <property type="match status" value="1"/>
</dbReference>
<comment type="function">
    <text evidence="5">Bidirectionally degrades single-stranded DNA into large acid-insoluble oligonucleotides, which are then degraded further into small acid-soluble oligonucleotides.</text>
</comment>
<evidence type="ECO:0000256" key="3">
    <source>
        <dbReference type="ARBA" id="ARBA00022801"/>
    </source>
</evidence>
<dbReference type="AlphaFoldDB" id="D1C1V9"/>
<protein>
    <recommendedName>
        <fullName evidence="5">Exodeoxyribonuclease 7 large subunit</fullName>
        <ecNumber evidence="5">3.1.11.6</ecNumber>
    </recommendedName>
    <alternativeName>
        <fullName evidence="5">Exodeoxyribonuclease VII large subunit</fullName>
        <shortName evidence="5">Exonuclease VII large subunit</shortName>
    </alternativeName>
</protein>
<dbReference type="FunCoup" id="D1C1V9">
    <property type="interactions" value="401"/>
</dbReference>
<sequence>MRILDVADVTAYIKDLLDADPILSDVWIRGEVSNFVRSAAGHIYFTLKSERAQLRCVLFRGNARWLTFQPENGDAILAHGRVSVYEAGGQYQLYVDLIQPEGTGLLHLQFEELRRRLEMEGLFDPSRKRPLPRLPRRIGVVTSPTGAVWHDIQTVLRRRYPLAELVLAPAQVQGEDAPPTIIRALEALQLDGNVDVIIIARGGGSMEDLWCFNDEALARAVFASRIPVISAVGHETDYTICDFVADVRAPTPSAAAEIVAPHINELAAEVTGLLARANNALWEILRDCRETVDGLALRLQRHGPENLIRQERLRLDNRAEIMHQHLRRRIASQRAAIEAIQRQLDLLHPLGVMRRGYAIVLDRATGERLRSVKGLTVDQEVTLEFHDGEAGAVVRSVETSRGAEHVHTPAETQR</sequence>
<evidence type="ECO:0000256" key="1">
    <source>
        <dbReference type="ARBA" id="ARBA00022490"/>
    </source>
</evidence>
<dbReference type="PANTHER" id="PTHR30008:SF0">
    <property type="entry name" value="EXODEOXYRIBONUCLEASE 7 LARGE SUBUNIT"/>
    <property type="match status" value="1"/>
</dbReference>
<keyword evidence="1 5" id="KW-0963">Cytoplasm</keyword>
<dbReference type="eggNOG" id="COG1570">
    <property type="taxonomic scope" value="Bacteria"/>
</dbReference>
<dbReference type="KEGG" id="sti:Sthe_0789"/>
<dbReference type="GO" id="GO:0008855">
    <property type="term" value="F:exodeoxyribonuclease VII activity"/>
    <property type="evidence" value="ECO:0007669"/>
    <property type="project" value="UniProtKB-UniRule"/>
</dbReference>
<dbReference type="PANTHER" id="PTHR30008">
    <property type="entry name" value="EXODEOXYRIBONUCLEASE 7 LARGE SUBUNIT"/>
    <property type="match status" value="1"/>
</dbReference>
<evidence type="ECO:0000256" key="5">
    <source>
        <dbReference type="HAMAP-Rule" id="MF_00378"/>
    </source>
</evidence>
<dbReference type="InterPro" id="IPR020579">
    <property type="entry name" value="Exonuc_VII_lsu_C"/>
</dbReference>
<organism evidence="9 10">
    <name type="scientific">Sphaerobacter thermophilus (strain ATCC 49802 / DSM 20745 / KCCM 41009 / NCIMB 13125 / S 6022)</name>
    <dbReference type="NCBI Taxonomy" id="479434"/>
    <lineage>
        <taxon>Bacteria</taxon>
        <taxon>Pseudomonadati</taxon>
        <taxon>Thermomicrobiota</taxon>
        <taxon>Thermomicrobia</taxon>
        <taxon>Sphaerobacterales</taxon>
        <taxon>Sphaerobacterineae</taxon>
        <taxon>Sphaerobacteraceae</taxon>
        <taxon>Sphaerobacter</taxon>
    </lineage>
</organism>
<dbReference type="GO" id="GO:0009318">
    <property type="term" value="C:exodeoxyribonuclease VII complex"/>
    <property type="evidence" value="ECO:0007669"/>
    <property type="project" value="UniProtKB-UniRule"/>
</dbReference>
<name>D1C1V9_SPHTD</name>
<dbReference type="GO" id="GO:0005737">
    <property type="term" value="C:cytoplasm"/>
    <property type="evidence" value="ECO:0007669"/>
    <property type="project" value="UniProtKB-SubCell"/>
</dbReference>
<gene>
    <name evidence="5" type="primary">xseA</name>
    <name evidence="9" type="ordered locus">Sthe_0789</name>
</gene>
<dbReference type="HOGENOM" id="CLU_023625_2_0_0"/>
<evidence type="ECO:0000256" key="4">
    <source>
        <dbReference type="ARBA" id="ARBA00022839"/>
    </source>
</evidence>
<keyword evidence="3 5" id="KW-0378">Hydrolase</keyword>
<dbReference type="GO" id="GO:0003676">
    <property type="term" value="F:nucleic acid binding"/>
    <property type="evidence" value="ECO:0007669"/>
    <property type="project" value="InterPro"/>
</dbReference>
<evidence type="ECO:0000313" key="9">
    <source>
        <dbReference type="EMBL" id="ACZ38226.1"/>
    </source>
</evidence>
<dbReference type="InterPro" id="IPR003753">
    <property type="entry name" value="Exonuc_VII_L"/>
</dbReference>
<reference evidence="9 10" key="2">
    <citation type="journal article" date="2010" name="Stand. Genomic Sci.">
        <title>Complete genome sequence of Desulfohalobium retbaense type strain (HR(100)).</title>
        <authorList>
            <person name="Spring S."/>
            <person name="Nolan M."/>
            <person name="Lapidus A."/>
            <person name="Glavina Del Rio T."/>
            <person name="Copeland A."/>
            <person name="Tice H."/>
            <person name="Cheng J.F."/>
            <person name="Lucas S."/>
            <person name="Land M."/>
            <person name="Chen F."/>
            <person name="Bruce D."/>
            <person name="Goodwin L."/>
            <person name="Pitluck S."/>
            <person name="Ivanova N."/>
            <person name="Mavromatis K."/>
            <person name="Mikhailova N."/>
            <person name="Pati A."/>
            <person name="Chen A."/>
            <person name="Palaniappan K."/>
            <person name="Hauser L."/>
            <person name="Chang Y.J."/>
            <person name="Jeffries C.D."/>
            <person name="Munk C."/>
            <person name="Kiss H."/>
            <person name="Chain P."/>
            <person name="Han C."/>
            <person name="Brettin T."/>
            <person name="Detter J.C."/>
            <person name="Schuler E."/>
            <person name="Goker M."/>
            <person name="Rohde M."/>
            <person name="Bristow J."/>
            <person name="Eisen J.A."/>
            <person name="Markowitz V."/>
            <person name="Hugenholtz P."/>
            <person name="Kyrpides N.C."/>
            <person name="Klenk H.P."/>
        </authorList>
    </citation>
    <scope>NUCLEOTIDE SEQUENCE [LARGE SCALE GENOMIC DNA]</scope>
    <source>
        <strain evidence="10">ATCC 49802 / DSM 20745 / S 6022</strain>
    </source>
</reference>
<dbReference type="GO" id="GO:0006308">
    <property type="term" value="P:DNA catabolic process"/>
    <property type="evidence" value="ECO:0007669"/>
    <property type="project" value="UniProtKB-UniRule"/>
</dbReference>